<evidence type="ECO:0000256" key="3">
    <source>
        <dbReference type="ARBA" id="ARBA00022722"/>
    </source>
</evidence>
<evidence type="ECO:0000256" key="4">
    <source>
        <dbReference type="ARBA" id="ARBA00022741"/>
    </source>
</evidence>
<gene>
    <name evidence="7" type="ORF">H9864_04885</name>
</gene>
<keyword evidence="1" id="KW-0597">Phosphoprotein</keyword>
<evidence type="ECO:0000256" key="5">
    <source>
        <dbReference type="ARBA" id="ARBA00022801"/>
    </source>
</evidence>
<evidence type="ECO:0000313" key="8">
    <source>
        <dbReference type="Proteomes" id="UP000824178"/>
    </source>
</evidence>
<dbReference type="PANTHER" id="PTHR34139">
    <property type="entry name" value="UPF0331 PROTEIN MJ0127"/>
    <property type="match status" value="1"/>
</dbReference>
<dbReference type="Pfam" id="PF01934">
    <property type="entry name" value="HepT-like"/>
    <property type="match status" value="1"/>
</dbReference>
<dbReference type="GO" id="GO:0016787">
    <property type="term" value="F:hydrolase activity"/>
    <property type="evidence" value="ECO:0007669"/>
    <property type="project" value="UniProtKB-KW"/>
</dbReference>
<evidence type="ECO:0000313" key="7">
    <source>
        <dbReference type="EMBL" id="MBU3819688.1"/>
    </source>
</evidence>
<dbReference type="EMBL" id="JAHLFH010000102">
    <property type="protein sequence ID" value="MBU3819688.1"/>
    <property type="molecule type" value="Genomic_DNA"/>
</dbReference>
<dbReference type="GO" id="GO:0004540">
    <property type="term" value="F:RNA nuclease activity"/>
    <property type="evidence" value="ECO:0007669"/>
    <property type="project" value="InterPro"/>
</dbReference>
<dbReference type="Gene3D" id="1.20.120.580">
    <property type="entry name" value="bsu32300-like"/>
    <property type="match status" value="1"/>
</dbReference>
<keyword evidence="2" id="KW-1277">Toxin-antitoxin system</keyword>
<evidence type="ECO:0000256" key="2">
    <source>
        <dbReference type="ARBA" id="ARBA00022649"/>
    </source>
</evidence>
<accession>A0A9E2KKP5</accession>
<dbReference type="InterPro" id="IPR037038">
    <property type="entry name" value="HepT-like_sf"/>
</dbReference>
<dbReference type="AlphaFoldDB" id="A0A9E2KKP5"/>
<keyword evidence="3" id="KW-0540">Nuclease</keyword>
<comment type="caution">
    <text evidence="7">The sequence shown here is derived from an EMBL/GenBank/DDBJ whole genome shotgun (WGS) entry which is preliminary data.</text>
</comment>
<evidence type="ECO:0000256" key="1">
    <source>
        <dbReference type="ARBA" id="ARBA00022553"/>
    </source>
</evidence>
<dbReference type="InterPro" id="IPR008201">
    <property type="entry name" value="HepT-like"/>
</dbReference>
<dbReference type="GO" id="GO:0110001">
    <property type="term" value="C:toxin-antitoxin complex"/>
    <property type="evidence" value="ECO:0007669"/>
    <property type="project" value="InterPro"/>
</dbReference>
<protein>
    <submittedName>
        <fullName evidence="7">DUF86 domain-containing protein</fullName>
    </submittedName>
</protein>
<keyword evidence="5" id="KW-0378">Hydrolase</keyword>
<evidence type="ECO:0000256" key="6">
    <source>
        <dbReference type="ARBA" id="ARBA00024207"/>
    </source>
</evidence>
<dbReference type="Proteomes" id="UP000824178">
    <property type="component" value="Unassembled WGS sequence"/>
</dbReference>
<comment type="similarity">
    <text evidence="6">Belongs to the HepT RNase toxin family.</text>
</comment>
<dbReference type="GO" id="GO:0000166">
    <property type="term" value="F:nucleotide binding"/>
    <property type="evidence" value="ECO:0007669"/>
    <property type="project" value="UniProtKB-KW"/>
</dbReference>
<keyword evidence="4" id="KW-0547">Nucleotide-binding</keyword>
<proteinExistence type="inferred from homology"/>
<reference evidence="7" key="2">
    <citation type="submission" date="2021-04" db="EMBL/GenBank/DDBJ databases">
        <authorList>
            <person name="Gilroy R."/>
        </authorList>
    </citation>
    <scope>NUCLEOTIDE SEQUENCE</scope>
    <source>
        <strain evidence="7">742</strain>
    </source>
</reference>
<reference evidence="7" key="1">
    <citation type="journal article" date="2021" name="PeerJ">
        <title>Extensive microbial diversity within the chicken gut microbiome revealed by metagenomics and culture.</title>
        <authorList>
            <person name="Gilroy R."/>
            <person name="Ravi A."/>
            <person name="Getino M."/>
            <person name="Pursley I."/>
            <person name="Horton D.L."/>
            <person name="Alikhan N.F."/>
            <person name="Baker D."/>
            <person name="Gharbi K."/>
            <person name="Hall N."/>
            <person name="Watson M."/>
            <person name="Adriaenssens E.M."/>
            <person name="Foster-Nyarko E."/>
            <person name="Jarju S."/>
            <person name="Secka A."/>
            <person name="Antonio M."/>
            <person name="Oren A."/>
            <person name="Chaudhuri R.R."/>
            <person name="La Ragione R."/>
            <person name="Hildebrand F."/>
            <person name="Pallen M.J."/>
        </authorList>
    </citation>
    <scope>NUCLEOTIDE SEQUENCE</scope>
    <source>
        <strain evidence="7">742</strain>
    </source>
</reference>
<dbReference type="InterPro" id="IPR051813">
    <property type="entry name" value="HepT_RNase_toxin"/>
</dbReference>
<name>A0A9E2KKP5_9FIRM</name>
<dbReference type="PANTHER" id="PTHR34139:SF1">
    <property type="entry name" value="RNASE MJ1380-RELATED"/>
    <property type="match status" value="1"/>
</dbReference>
<organism evidence="7 8">
    <name type="scientific">Candidatus Faecalibacterium intestinavium</name>
    <dbReference type="NCBI Taxonomy" id="2838580"/>
    <lineage>
        <taxon>Bacteria</taxon>
        <taxon>Bacillati</taxon>
        <taxon>Bacillota</taxon>
        <taxon>Clostridia</taxon>
        <taxon>Eubacteriales</taxon>
        <taxon>Oscillospiraceae</taxon>
        <taxon>Faecalibacterium</taxon>
    </lineage>
</organism>
<sequence length="114" mass="13478">MRKSDKERLKKIASTWDNLKGQLKERDITPELLLQDEFSQWAVTTPLYNIGEQVYQLSSELKLAYPEQPWNMVAGLRHRLVHDYDGINWTIIVEVLFQDMDPFVEDVRKILAEM</sequence>